<evidence type="ECO:0000256" key="6">
    <source>
        <dbReference type="ARBA" id="ARBA00023163"/>
    </source>
</evidence>
<dbReference type="EMBL" id="SHOA02000009">
    <property type="protein sequence ID" value="TDH74067.1"/>
    <property type="molecule type" value="Genomic_DNA"/>
</dbReference>
<dbReference type="InterPro" id="IPR036322">
    <property type="entry name" value="WD40_repeat_dom_sf"/>
</dbReference>
<keyword evidence="7" id="KW-0539">Nucleus</keyword>
<keyword evidence="3" id="KW-0698">rRNA processing</keyword>
<dbReference type="GO" id="GO:2000234">
    <property type="term" value="P:positive regulation of rRNA processing"/>
    <property type="evidence" value="ECO:0007669"/>
    <property type="project" value="TreeGrafter"/>
</dbReference>
<sequence>MVAGTPELELLTPPAQAALPSSPSKLTSATLVYSLDGQYLFQRQAHVLRVLNASTGRVLHECVRENSQQTVFALALHPTTPHELFAAYDDHTVVLWDVLQQKIKTERHVPGPVHWMASSRTCPSLLFLVIQLDAQTWQLIEFNHQNPTRPRVVYQHSTLAFQTAAFQSYVTASSDVTEPGDLLVLLAGSKHIALWYPTHLTNDKSTTPRAYTLYKHKHRYAVTSVALHPTQREFAIGNQRGEIVTWTLVSTRATMHWHAHTVQCLAYGHKGQSLVSGGEECVLVSWDIESGRRTYVPRLSSSIHTILIGPDTSNYVVELADHTLFQYNTVTRVQTWYVQGLGPASTRVQTSLPTRQLVFDPITSAIVLHTASSTGILQLYEPYSNRVCEQIHLSERNHVTRTDFEKLPKFQALITCISATGQVLVTLSSPLTAPQGEHQTLRFYTRRVDGSFVVQTAIDAPHGAAFVIKMAYACTQNIVVTADEHGTFKLWHQNDVSWTCDAAIAYRNERITAVAFAQDDSLLAIAYGCQVTLWDVSTHALRQVVVSEMACRIRQLVFVGQTSPFLVLVTTQSIQVWNLLSLTLSWRYSVPKGVVVAQDCRDKERFLVWFCVNQTTCETMVLVLEPTTSVPVLVRKVPKRIWSAGFHPKTEDIVFVDHETGIWRLHGLHPVNRMDNWRHQQLDIMDVTCQDKECPSSRVALRKRNVKQVDERWMGSASNALFDAPVHVLPSMTTLYRSYMDTMLLKQATKETKTRSDEIKQEEKGLKPREGMEQEKKRRKRPDEATKELYEQMYCKLRASVQRSKARRV</sequence>
<comment type="subcellular location">
    <subcellularLocation>
        <location evidence="1">Nucleus</location>
        <location evidence="1">Nucleolus</location>
    </subcellularLocation>
</comment>
<dbReference type="Gene3D" id="2.130.10.10">
    <property type="entry name" value="YVTN repeat-like/Quinoprotein amine dehydrogenase"/>
    <property type="match status" value="3"/>
</dbReference>
<dbReference type="Pfam" id="PF23869">
    <property type="entry name" value="Beta-prop_WDR75_1st"/>
    <property type="match status" value="1"/>
</dbReference>
<dbReference type="PROSITE" id="PS50082">
    <property type="entry name" value="WD_REPEATS_2"/>
    <property type="match status" value="1"/>
</dbReference>
<dbReference type="Proteomes" id="UP000294530">
    <property type="component" value="Unassembled WGS sequence"/>
</dbReference>
<protein>
    <recommendedName>
        <fullName evidence="10">WD repeat-containing protein 75 second beta-propeller domain-containing protein</fullName>
    </recommendedName>
</protein>
<dbReference type="InterPro" id="IPR053826">
    <property type="entry name" value="WDR75"/>
</dbReference>
<evidence type="ECO:0000313" key="11">
    <source>
        <dbReference type="EMBL" id="TDH74067.1"/>
    </source>
</evidence>
<evidence type="ECO:0000259" key="10">
    <source>
        <dbReference type="Pfam" id="PF23769"/>
    </source>
</evidence>
<dbReference type="Pfam" id="PF23769">
    <property type="entry name" value="Beta-prop_WDR75_2nd"/>
    <property type="match status" value="1"/>
</dbReference>
<dbReference type="RefSeq" id="XP_067823565.1">
    <property type="nucleotide sequence ID" value="XM_067964003.1"/>
</dbReference>
<dbReference type="GeneID" id="94349674"/>
<evidence type="ECO:0000256" key="5">
    <source>
        <dbReference type="ARBA" id="ARBA00022737"/>
    </source>
</evidence>
<dbReference type="GO" id="GO:0032040">
    <property type="term" value="C:small-subunit processome"/>
    <property type="evidence" value="ECO:0007669"/>
    <property type="project" value="InterPro"/>
</dbReference>
<dbReference type="SMART" id="SM00320">
    <property type="entry name" value="WD40"/>
    <property type="match status" value="5"/>
</dbReference>
<accession>A0A976P0A8</accession>
<dbReference type="OrthoDB" id="4096at2759"/>
<evidence type="ECO:0000256" key="9">
    <source>
        <dbReference type="SAM" id="MobiDB-lite"/>
    </source>
</evidence>
<evidence type="ECO:0000256" key="7">
    <source>
        <dbReference type="ARBA" id="ARBA00023242"/>
    </source>
</evidence>
<evidence type="ECO:0000256" key="4">
    <source>
        <dbReference type="ARBA" id="ARBA00022574"/>
    </source>
</evidence>
<dbReference type="KEGG" id="blac:94349674"/>
<dbReference type="InterPro" id="IPR019775">
    <property type="entry name" value="WD40_repeat_CS"/>
</dbReference>
<comment type="caution">
    <text evidence="11">The sequence shown here is derived from an EMBL/GenBank/DDBJ whole genome shotgun (WGS) entry which is preliminary data.</text>
</comment>
<feature type="repeat" description="WD" evidence="8">
    <location>
        <begin position="255"/>
        <end position="296"/>
    </location>
</feature>
<gene>
    <name evidence="11" type="ORF">CCR75_005929</name>
</gene>
<dbReference type="InterPro" id="IPR015943">
    <property type="entry name" value="WD40/YVTN_repeat-like_dom_sf"/>
</dbReference>
<feature type="domain" description="WD repeat-containing protein 75 second beta-propeller" evidence="10">
    <location>
        <begin position="357"/>
        <end position="650"/>
    </location>
</feature>
<dbReference type="PROSITE" id="PS00678">
    <property type="entry name" value="WD_REPEATS_1"/>
    <property type="match status" value="1"/>
</dbReference>
<keyword evidence="4 8" id="KW-0853">WD repeat</keyword>
<keyword evidence="5" id="KW-0677">Repeat</keyword>
<dbReference type="GO" id="GO:0045943">
    <property type="term" value="P:positive regulation of transcription by RNA polymerase I"/>
    <property type="evidence" value="ECO:0007669"/>
    <property type="project" value="InterPro"/>
</dbReference>
<proteinExistence type="predicted"/>
<name>A0A976P0A8_BRELC</name>
<evidence type="ECO:0000256" key="3">
    <source>
        <dbReference type="ARBA" id="ARBA00022552"/>
    </source>
</evidence>
<evidence type="ECO:0000256" key="2">
    <source>
        <dbReference type="ARBA" id="ARBA00022517"/>
    </source>
</evidence>
<reference evidence="11 12" key="1">
    <citation type="journal article" date="2021" name="Genome Biol.">
        <title>AFLAP: assembly-free linkage analysis pipeline using k-mers from genome sequencing data.</title>
        <authorList>
            <person name="Fletcher K."/>
            <person name="Zhang L."/>
            <person name="Gil J."/>
            <person name="Han R."/>
            <person name="Cavanaugh K."/>
            <person name="Michelmore R."/>
        </authorList>
    </citation>
    <scope>NUCLEOTIDE SEQUENCE [LARGE SCALE GENOMIC DNA]</scope>
    <source>
        <strain evidence="11 12">SF5</strain>
    </source>
</reference>
<evidence type="ECO:0000313" key="12">
    <source>
        <dbReference type="Proteomes" id="UP000294530"/>
    </source>
</evidence>
<keyword evidence="12" id="KW-1185">Reference proteome</keyword>
<dbReference type="InterPro" id="IPR001680">
    <property type="entry name" value="WD40_rpt"/>
</dbReference>
<dbReference type="InterPro" id="IPR057644">
    <property type="entry name" value="Beta-prop_WDR75_2nd"/>
</dbReference>
<evidence type="ECO:0000256" key="8">
    <source>
        <dbReference type="PROSITE-ProRule" id="PRU00221"/>
    </source>
</evidence>
<dbReference type="GO" id="GO:0006364">
    <property type="term" value="P:rRNA processing"/>
    <property type="evidence" value="ECO:0007669"/>
    <property type="project" value="UniProtKB-KW"/>
</dbReference>
<dbReference type="PANTHER" id="PTHR44215:SF1">
    <property type="entry name" value="WD REPEAT-CONTAINING PROTEIN 75"/>
    <property type="match status" value="1"/>
</dbReference>
<dbReference type="AlphaFoldDB" id="A0A976P0A8"/>
<dbReference type="SUPFAM" id="SSF50978">
    <property type="entry name" value="WD40 repeat-like"/>
    <property type="match status" value="2"/>
</dbReference>
<evidence type="ECO:0000256" key="1">
    <source>
        <dbReference type="ARBA" id="ARBA00004604"/>
    </source>
</evidence>
<keyword evidence="6" id="KW-0804">Transcription</keyword>
<dbReference type="GO" id="GO:0003723">
    <property type="term" value="F:RNA binding"/>
    <property type="evidence" value="ECO:0007669"/>
    <property type="project" value="InterPro"/>
</dbReference>
<keyword evidence="2" id="KW-0690">Ribosome biogenesis</keyword>
<dbReference type="PANTHER" id="PTHR44215">
    <property type="entry name" value="WD REPEAT-CONTAINING PROTEIN 75"/>
    <property type="match status" value="1"/>
</dbReference>
<organism evidence="11 12">
    <name type="scientific">Bremia lactucae</name>
    <name type="common">Lettuce downy mildew</name>
    <dbReference type="NCBI Taxonomy" id="4779"/>
    <lineage>
        <taxon>Eukaryota</taxon>
        <taxon>Sar</taxon>
        <taxon>Stramenopiles</taxon>
        <taxon>Oomycota</taxon>
        <taxon>Peronosporomycetes</taxon>
        <taxon>Peronosporales</taxon>
        <taxon>Peronosporaceae</taxon>
        <taxon>Bremia</taxon>
    </lineage>
</organism>
<feature type="region of interest" description="Disordered" evidence="9">
    <location>
        <begin position="749"/>
        <end position="787"/>
    </location>
</feature>